<dbReference type="OrthoDB" id="554080at2"/>
<accession>A0A2W1JFU1</accession>
<keyword evidence="5" id="KW-1185">Reference proteome</keyword>
<dbReference type="GO" id="GO:0017006">
    <property type="term" value="P:protein-tetrapyrrole linkage"/>
    <property type="evidence" value="ECO:0007669"/>
    <property type="project" value="UniProtKB-UniRule"/>
</dbReference>
<dbReference type="InterPro" id="IPR012674">
    <property type="entry name" value="Calycin"/>
</dbReference>
<dbReference type="Proteomes" id="UP000248857">
    <property type="component" value="Unassembled WGS sequence"/>
</dbReference>
<evidence type="ECO:0000256" key="1">
    <source>
        <dbReference type="ARBA" id="ARBA00010681"/>
    </source>
</evidence>
<evidence type="ECO:0000313" key="4">
    <source>
        <dbReference type="EMBL" id="PZD72469.1"/>
    </source>
</evidence>
<dbReference type="RefSeq" id="WP_110987062.1">
    <property type="nucleotide sequence ID" value="NZ_CAWNWM010000010.1"/>
</dbReference>
<dbReference type="CDD" id="cd19433">
    <property type="entry name" value="lipocalin_CpcS-CpeS"/>
    <property type="match status" value="1"/>
</dbReference>
<dbReference type="InterPro" id="IPR018536">
    <property type="entry name" value="CpcS/CpeS"/>
</dbReference>
<dbReference type="HAMAP" id="MF_01459">
    <property type="entry name" value="Chrphore_lyase_CpxS"/>
    <property type="match status" value="1"/>
</dbReference>
<reference evidence="4 5" key="1">
    <citation type="journal article" date="2018" name="Sci. Rep.">
        <title>A novel species of the marine cyanobacterium Acaryochloris with a unique pigment content and lifestyle.</title>
        <authorList>
            <person name="Partensky F."/>
            <person name="Six C."/>
            <person name="Ratin M."/>
            <person name="Garczarek L."/>
            <person name="Vaulot D."/>
            <person name="Probert I."/>
            <person name="Calteau A."/>
            <person name="Gourvil P."/>
            <person name="Marie D."/>
            <person name="Grebert T."/>
            <person name="Bouchier C."/>
            <person name="Le Panse S."/>
            <person name="Gachenot M."/>
            <person name="Rodriguez F."/>
            <person name="Garrido J.L."/>
        </authorList>
    </citation>
    <scope>NUCLEOTIDE SEQUENCE [LARGE SCALE GENOMIC DNA]</scope>
    <source>
        <strain evidence="4 5">RCC1774</strain>
    </source>
</reference>
<sequence length="195" mass="22013">MEAMEFFRLSEGRWQSQRTTHHLLLRRSEIGQTEILVEVLAVEYPKVVEICHLHQIDASLVIGGCQVSWKGSMAWDNQSDAHEGSTVFVLVPDGSDAQQGKLLRERGYAESVPVVGRYQVDGEGLILTTEYETMSSVERFCFLNDNVRLRTNTVKQFGGFSAASFCTERRIIDGETDDISDNLTSQFLEFTPLGW</sequence>
<dbReference type="Gene3D" id="2.40.128.20">
    <property type="match status" value="1"/>
</dbReference>
<comment type="caution">
    <text evidence="4">The sequence shown here is derived from an EMBL/GenBank/DDBJ whole genome shotgun (WGS) entry which is preliminary data.</text>
</comment>
<keyword evidence="2 3" id="KW-0456">Lyase</keyword>
<dbReference type="EC" id="4.-.-.-" evidence="3"/>
<evidence type="ECO:0000256" key="2">
    <source>
        <dbReference type="ARBA" id="ARBA00023239"/>
    </source>
</evidence>
<comment type="similarity">
    <text evidence="1 3">Belongs to the CpcS/CpeS biliprotein lyase family.</text>
</comment>
<name>A0A2W1JFU1_9CYAN</name>
<dbReference type="Pfam" id="PF09367">
    <property type="entry name" value="CpeS"/>
    <property type="match status" value="1"/>
</dbReference>
<gene>
    <name evidence="4" type="primary">cpcS_2</name>
    <name evidence="3" type="synonym">cpcS</name>
    <name evidence="4" type="ORF">C1752_03660</name>
</gene>
<dbReference type="EMBL" id="PQWO01000010">
    <property type="protein sequence ID" value="PZD72469.1"/>
    <property type="molecule type" value="Genomic_DNA"/>
</dbReference>
<organism evidence="4 5">
    <name type="scientific">Acaryochloris thomasi RCC1774</name>
    <dbReference type="NCBI Taxonomy" id="1764569"/>
    <lineage>
        <taxon>Bacteria</taxon>
        <taxon>Bacillati</taxon>
        <taxon>Cyanobacteriota</taxon>
        <taxon>Cyanophyceae</taxon>
        <taxon>Acaryochloridales</taxon>
        <taxon>Acaryochloridaceae</taxon>
        <taxon>Acaryochloris</taxon>
        <taxon>Acaryochloris thomasi</taxon>
    </lineage>
</organism>
<dbReference type="GO" id="GO:0016829">
    <property type="term" value="F:lyase activity"/>
    <property type="evidence" value="ECO:0007669"/>
    <property type="project" value="UniProtKB-KW"/>
</dbReference>
<proteinExistence type="inferred from homology"/>
<evidence type="ECO:0000256" key="3">
    <source>
        <dbReference type="HAMAP-Rule" id="MF_01459"/>
    </source>
</evidence>
<evidence type="ECO:0000313" key="5">
    <source>
        <dbReference type="Proteomes" id="UP000248857"/>
    </source>
</evidence>
<protein>
    <recommendedName>
        <fullName evidence="3">Chromophore lyase CpcS/CpeS</fullName>
        <ecNumber evidence="3">4.-.-.-</ecNumber>
    </recommendedName>
</protein>
<comment type="function">
    <text evidence="3">Covalently attaches a chromophore to Cys residue(s) of phycobiliproteins.</text>
</comment>
<dbReference type="AlphaFoldDB" id="A0A2W1JFU1"/>